<keyword evidence="7" id="KW-1185">Reference proteome</keyword>
<dbReference type="SUPFAM" id="SSF53850">
    <property type="entry name" value="Periplasmic binding protein-like II"/>
    <property type="match status" value="1"/>
</dbReference>
<dbReference type="InterPro" id="IPR000847">
    <property type="entry name" value="LysR_HTH_N"/>
</dbReference>
<dbReference type="Gene3D" id="3.40.190.290">
    <property type="match status" value="1"/>
</dbReference>
<accession>A0A931NJI4</accession>
<gene>
    <name evidence="6" type="ORF">I7X39_17420</name>
</gene>
<dbReference type="PANTHER" id="PTHR30537:SF58">
    <property type="entry name" value="HTH-TYPE TRANSCRIPTIONAL REGULATOR PERR"/>
    <property type="match status" value="1"/>
</dbReference>
<name>A0A931NJI4_9BURK</name>
<dbReference type="Pfam" id="PF03466">
    <property type="entry name" value="LysR_substrate"/>
    <property type="match status" value="1"/>
</dbReference>
<keyword evidence="3" id="KW-0238">DNA-binding</keyword>
<dbReference type="RefSeq" id="WP_198112447.1">
    <property type="nucleotide sequence ID" value="NZ_JAEDAK010000014.1"/>
</dbReference>
<dbReference type="Gene3D" id="1.10.10.10">
    <property type="entry name" value="Winged helix-like DNA-binding domain superfamily/Winged helix DNA-binding domain"/>
    <property type="match status" value="1"/>
</dbReference>
<reference evidence="6" key="1">
    <citation type="submission" date="2020-12" db="EMBL/GenBank/DDBJ databases">
        <title>The genome sequence of Inhella sp. 1Y17.</title>
        <authorList>
            <person name="Liu Y."/>
        </authorList>
    </citation>
    <scope>NUCLEOTIDE SEQUENCE</scope>
    <source>
        <strain evidence="6">1Y17</strain>
    </source>
</reference>
<feature type="domain" description="HTH lysR-type" evidence="5">
    <location>
        <begin position="25"/>
        <end position="77"/>
    </location>
</feature>
<dbReference type="GO" id="GO:0006351">
    <property type="term" value="P:DNA-templated transcription"/>
    <property type="evidence" value="ECO:0007669"/>
    <property type="project" value="TreeGrafter"/>
</dbReference>
<dbReference type="GO" id="GO:0043565">
    <property type="term" value="F:sequence-specific DNA binding"/>
    <property type="evidence" value="ECO:0007669"/>
    <property type="project" value="TreeGrafter"/>
</dbReference>
<organism evidence="6 7">
    <name type="scientific">Inhella proteolytica</name>
    <dbReference type="NCBI Taxonomy" id="2795029"/>
    <lineage>
        <taxon>Bacteria</taxon>
        <taxon>Pseudomonadati</taxon>
        <taxon>Pseudomonadota</taxon>
        <taxon>Betaproteobacteria</taxon>
        <taxon>Burkholderiales</taxon>
        <taxon>Sphaerotilaceae</taxon>
        <taxon>Inhella</taxon>
    </lineage>
</organism>
<dbReference type="Pfam" id="PF00126">
    <property type="entry name" value="HTH_1"/>
    <property type="match status" value="1"/>
</dbReference>
<dbReference type="GO" id="GO:0003700">
    <property type="term" value="F:DNA-binding transcription factor activity"/>
    <property type="evidence" value="ECO:0007669"/>
    <property type="project" value="InterPro"/>
</dbReference>
<evidence type="ECO:0000259" key="5">
    <source>
        <dbReference type="PROSITE" id="PS50931"/>
    </source>
</evidence>
<dbReference type="AlphaFoldDB" id="A0A931NJI4"/>
<dbReference type="PROSITE" id="PS50931">
    <property type="entry name" value="HTH_LYSR"/>
    <property type="match status" value="1"/>
</dbReference>
<keyword evidence="2" id="KW-0805">Transcription regulation</keyword>
<dbReference type="InterPro" id="IPR058163">
    <property type="entry name" value="LysR-type_TF_proteobact-type"/>
</dbReference>
<sequence>MISTSGFQPGTEPLAMGLPAPMHCLQAFEALGRSGSLVMAAGELRLTPSALSQSLALLEDRLGIQLVRSLTPQLELTAAGERYLGAVQRFFAQVRDGLYEHTAQARARLHVTAPQALSRMWLGPRLAGFLARHPRVDLVLTATDRYASLGAGGVDIALRMAGPEDGERTSIPLWCDDMVAAASPRLAEGTEGWSAARIAAHLPLIDHPVANWAQWLAGSASGGSAGRVVMRCNDLHLAIEAAVQSIGVAIAPKLLIADRVRRGELVVLSTHVLRARTYRAVIAQGQEQRPPVHAFLAWLQEQLPAQS</sequence>
<dbReference type="EMBL" id="JAEDAK010000014">
    <property type="protein sequence ID" value="MBH9578675.1"/>
    <property type="molecule type" value="Genomic_DNA"/>
</dbReference>
<keyword evidence="4" id="KW-0804">Transcription</keyword>
<dbReference type="InterPro" id="IPR005119">
    <property type="entry name" value="LysR_subst-bd"/>
</dbReference>
<evidence type="ECO:0000256" key="3">
    <source>
        <dbReference type="ARBA" id="ARBA00023125"/>
    </source>
</evidence>
<evidence type="ECO:0000313" key="6">
    <source>
        <dbReference type="EMBL" id="MBH9578675.1"/>
    </source>
</evidence>
<protein>
    <submittedName>
        <fullName evidence="6">LysR family transcriptional regulator</fullName>
    </submittedName>
</protein>
<evidence type="ECO:0000256" key="4">
    <source>
        <dbReference type="ARBA" id="ARBA00023163"/>
    </source>
</evidence>
<dbReference type="Proteomes" id="UP000613266">
    <property type="component" value="Unassembled WGS sequence"/>
</dbReference>
<evidence type="ECO:0000256" key="1">
    <source>
        <dbReference type="ARBA" id="ARBA00009437"/>
    </source>
</evidence>
<dbReference type="InterPro" id="IPR036388">
    <property type="entry name" value="WH-like_DNA-bd_sf"/>
</dbReference>
<dbReference type="InterPro" id="IPR036390">
    <property type="entry name" value="WH_DNA-bd_sf"/>
</dbReference>
<dbReference type="PANTHER" id="PTHR30537">
    <property type="entry name" value="HTH-TYPE TRANSCRIPTIONAL REGULATOR"/>
    <property type="match status" value="1"/>
</dbReference>
<comment type="caution">
    <text evidence="6">The sequence shown here is derived from an EMBL/GenBank/DDBJ whole genome shotgun (WGS) entry which is preliminary data.</text>
</comment>
<evidence type="ECO:0000256" key="2">
    <source>
        <dbReference type="ARBA" id="ARBA00023015"/>
    </source>
</evidence>
<dbReference type="SUPFAM" id="SSF46785">
    <property type="entry name" value="Winged helix' DNA-binding domain"/>
    <property type="match status" value="1"/>
</dbReference>
<comment type="similarity">
    <text evidence="1">Belongs to the LysR transcriptional regulatory family.</text>
</comment>
<proteinExistence type="inferred from homology"/>
<evidence type="ECO:0000313" key="7">
    <source>
        <dbReference type="Proteomes" id="UP000613266"/>
    </source>
</evidence>